<dbReference type="PIRSF" id="PIRSF000350">
    <property type="entry name" value="Mercury_reductase_MerA"/>
    <property type="match status" value="1"/>
</dbReference>
<evidence type="ECO:0000259" key="14">
    <source>
        <dbReference type="Pfam" id="PF07992"/>
    </source>
</evidence>
<keyword evidence="10" id="KW-0547">Nucleotide-binding</keyword>
<proteinExistence type="inferred from homology"/>
<evidence type="ECO:0000256" key="5">
    <source>
        <dbReference type="ARBA" id="ARBA00022857"/>
    </source>
</evidence>
<dbReference type="NCBIfam" id="TIGR01438">
    <property type="entry name" value="TGR"/>
    <property type="match status" value="1"/>
</dbReference>
<feature type="domain" description="FAD/NAD(P)-binding" evidence="14">
    <location>
        <begin position="30"/>
        <end position="359"/>
    </location>
</feature>
<evidence type="ECO:0000256" key="1">
    <source>
        <dbReference type="ARBA" id="ARBA00007532"/>
    </source>
</evidence>
<evidence type="ECO:0000256" key="11">
    <source>
        <dbReference type="PIRSR" id="PIRSR000350-4"/>
    </source>
</evidence>
<evidence type="ECO:0000259" key="13">
    <source>
        <dbReference type="Pfam" id="PF02852"/>
    </source>
</evidence>
<dbReference type="SUPFAM" id="SSF55424">
    <property type="entry name" value="FAD/NAD-linked reductases, dimerisation (C-terminal) domain"/>
    <property type="match status" value="1"/>
</dbReference>
<evidence type="ECO:0000256" key="8">
    <source>
        <dbReference type="ARBA" id="ARBA00023284"/>
    </source>
</evidence>
<keyword evidence="8 12" id="KW-0676">Redox-active center</keyword>
<evidence type="ECO:0000313" key="16">
    <source>
        <dbReference type="Proteomes" id="UP001168821"/>
    </source>
</evidence>
<feature type="binding site" evidence="10">
    <location>
        <begin position="214"/>
        <end position="221"/>
    </location>
    <ligand>
        <name>NAD(+)</name>
        <dbReference type="ChEBI" id="CHEBI:57540"/>
    </ligand>
</feature>
<dbReference type="InterPro" id="IPR012999">
    <property type="entry name" value="Pyr_OxRdtase_I_AS"/>
</dbReference>
<dbReference type="FunFam" id="3.50.50.60:FF:000190">
    <property type="entry name" value="Thioredoxin reductase"/>
    <property type="match status" value="1"/>
</dbReference>
<organism evidence="15 16">
    <name type="scientific">Zophobas morio</name>
    <dbReference type="NCBI Taxonomy" id="2755281"/>
    <lineage>
        <taxon>Eukaryota</taxon>
        <taxon>Metazoa</taxon>
        <taxon>Ecdysozoa</taxon>
        <taxon>Arthropoda</taxon>
        <taxon>Hexapoda</taxon>
        <taxon>Insecta</taxon>
        <taxon>Pterygota</taxon>
        <taxon>Neoptera</taxon>
        <taxon>Endopterygota</taxon>
        <taxon>Coleoptera</taxon>
        <taxon>Polyphaga</taxon>
        <taxon>Cucujiformia</taxon>
        <taxon>Tenebrionidae</taxon>
        <taxon>Zophobas</taxon>
    </lineage>
</organism>
<dbReference type="GO" id="GO:0004791">
    <property type="term" value="F:thioredoxin-disulfide reductase (NADPH) activity"/>
    <property type="evidence" value="ECO:0007669"/>
    <property type="project" value="UniProtKB-EC"/>
</dbReference>
<dbReference type="Pfam" id="PF02852">
    <property type="entry name" value="Pyr_redox_dim"/>
    <property type="match status" value="1"/>
</dbReference>
<keyword evidence="4 10" id="KW-0274">FAD</keyword>
<dbReference type="PRINTS" id="PR00411">
    <property type="entry name" value="PNDRDTASEI"/>
</dbReference>
<dbReference type="InterPro" id="IPR004099">
    <property type="entry name" value="Pyr_nucl-diS_OxRdtase_dimer"/>
</dbReference>
<dbReference type="InterPro" id="IPR001100">
    <property type="entry name" value="Pyr_nuc-diS_OxRdtase"/>
</dbReference>
<evidence type="ECO:0000256" key="2">
    <source>
        <dbReference type="ARBA" id="ARBA00012610"/>
    </source>
</evidence>
<dbReference type="EMBL" id="JALNTZ010003705">
    <property type="protein sequence ID" value="KAJ3616201.1"/>
    <property type="molecule type" value="Genomic_DNA"/>
</dbReference>
<dbReference type="GO" id="GO:0005739">
    <property type="term" value="C:mitochondrion"/>
    <property type="evidence" value="ECO:0007669"/>
    <property type="project" value="TreeGrafter"/>
</dbReference>
<keyword evidence="5" id="KW-0521">NADP</keyword>
<evidence type="ECO:0000256" key="10">
    <source>
        <dbReference type="PIRSR" id="PIRSR000350-3"/>
    </source>
</evidence>
<dbReference type="PROSITE" id="PS00076">
    <property type="entry name" value="PYRIDINE_REDOX_1"/>
    <property type="match status" value="1"/>
</dbReference>
<keyword evidence="7" id="KW-1015">Disulfide bond</keyword>
<evidence type="ECO:0000256" key="3">
    <source>
        <dbReference type="ARBA" id="ARBA00022630"/>
    </source>
</evidence>
<dbReference type="EC" id="1.8.1.9" evidence="2"/>
<dbReference type="GO" id="GO:0050660">
    <property type="term" value="F:flavin adenine dinucleotide binding"/>
    <property type="evidence" value="ECO:0007669"/>
    <property type="project" value="InterPro"/>
</dbReference>
<sequence>MSLNKGKPCRRVAELSLESIVGLMPWTYDYDLAVIGGGSGGLAAAKEAAQLGLKVVLFDYVKPTAKGTTWGLGGTCVNVGCIPKKIMHYAGLLGKSIKDARYLGWNLPEYTQFDWNLLVEKVQNYIKMLNFSYKVSLRSAKVCYINALAYITTNNEIEYFLNEKSYKIHSRAIIIAVGSRPFVPRDVPGAFELTITSDDIFSLEKSPGKTLIVGGSYIALECASFLNDLNFDVTVSVRSVVLRGFDRQCSNKVMNNLEELGVKFKFKNLPSKIEKCEREDKLLVTYTNGERDLFDTVLYAVGRVAETKNLGLENVGIIVGLDGKIPVNERDETSATNVYAVGDVAQGRLELTPTAIQAGEYLARRLAAVSSKIVNYNNVPTTVFASYEYSSVGYSQEKAKEYFGKENIEVYLREFSSLELSAAHRLKNERLWADEFDKEASPQCLSKLICLKSEDEKVVGFHFIGPNAGEICQGFALAIKLGAKKSDFDELIGIHPTDAESFCTLSVTLASGQDFRVSAGCGGGKCG</sequence>
<dbReference type="InterPro" id="IPR036188">
    <property type="entry name" value="FAD/NAD-bd_sf"/>
</dbReference>
<keyword evidence="16" id="KW-1185">Reference proteome</keyword>
<dbReference type="Proteomes" id="UP001168821">
    <property type="component" value="Unassembled WGS sequence"/>
</dbReference>
<feature type="disulfide bond" description="Redox-active" evidence="11">
    <location>
        <begin position="76"/>
        <end position="81"/>
    </location>
</feature>
<dbReference type="GO" id="GO:0034599">
    <property type="term" value="P:cellular response to oxidative stress"/>
    <property type="evidence" value="ECO:0007669"/>
    <property type="project" value="TreeGrafter"/>
</dbReference>
<comment type="similarity">
    <text evidence="1 12">Belongs to the class-I pyridine nucleotide-disulfide oxidoreductase family.</text>
</comment>
<protein>
    <recommendedName>
        <fullName evidence="2">thioredoxin-disulfide reductase (NADPH)</fullName>
        <ecNumber evidence="2">1.8.1.9</ecNumber>
    </recommendedName>
</protein>
<dbReference type="InterPro" id="IPR016156">
    <property type="entry name" value="FAD/NAD-linked_Rdtase_dimer_sf"/>
</dbReference>
<gene>
    <name evidence="15" type="ORF">Zmor_012001</name>
</gene>
<dbReference type="SUPFAM" id="SSF51905">
    <property type="entry name" value="FAD/NAD(P)-binding domain"/>
    <property type="match status" value="1"/>
</dbReference>
<feature type="binding site" evidence="10">
    <location>
        <position position="343"/>
    </location>
    <ligand>
        <name>FAD</name>
        <dbReference type="ChEBI" id="CHEBI:57692"/>
    </ligand>
</feature>
<dbReference type="GO" id="GO:0005829">
    <property type="term" value="C:cytosol"/>
    <property type="evidence" value="ECO:0007669"/>
    <property type="project" value="TreeGrafter"/>
</dbReference>
<dbReference type="GO" id="GO:0045454">
    <property type="term" value="P:cell redox homeostasis"/>
    <property type="evidence" value="ECO:0007669"/>
    <property type="project" value="InterPro"/>
</dbReference>
<evidence type="ECO:0000256" key="4">
    <source>
        <dbReference type="ARBA" id="ARBA00022827"/>
    </source>
</evidence>
<evidence type="ECO:0000256" key="12">
    <source>
        <dbReference type="RuleBase" id="RU003691"/>
    </source>
</evidence>
<dbReference type="InterPro" id="IPR046952">
    <property type="entry name" value="GSHR/TRXR-like"/>
</dbReference>
<evidence type="ECO:0000256" key="7">
    <source>
        <dbReference type="ARBA" id="ARBA00023157"/>
    </source>
</evidence>
<dbReference type="InterPro" id="IPR006338">
    <property type="entry name" value="Thioredoxin/glutathione_Rdtase"/>
</dbReference>
<dbReference type="PANTHER" id="PTHR42737:SF2">
    <property type="entry name" value="GLUTATHIONE REDUCTASE"/>
    <property type="match status" value="1"/>
</dbReference>
<evidence type="ECO:0000256" key="9">
    <source>
        <dbReference type="PIRSR" id="PIRSR000350-2"/>
    </source>
</evidence>
<dbReference type="PRINTS" id="PR00368">
    <property type="entry name" value="FADPNR"/>
</dbReference>
<feature type="domain" description="Pyridine nucleotide-disulphide oxidoreductase dimerisation" evidence="13">
    <location>
        <begin position="379"/>
        <end position="503"/>
    </location>
</feature>
<keyword evidence="10" id="KW-0520">NAD</keyword>
<comment type="caution">
    <text evidence="15">The sequence shown here is derived from an EMBL/GenBank/DDBJ whole genome shotgun (WGS) entry which is preliminary data.</text>
</comment>
<feature type="binding site" evidence="10">
    <location>
        <position position="85"/>
    </location>
    <ligand>
        <name>FAD</name>
        <dbReference type="ChEBI" id="CHEBI:57692"/>
    </ligand>
</feature>
<accession>A0AA38LZY7</accession>
<name>A0AA38LZY7_9CUCU</name>
<keyword evidence="3 12" id="KW-0285">Flavoprotein</keyword>
<feature type="binding site" evidence="10">
    <location>
        <position position="302"/>
    </location>
    <ligand>
        <name>NAD(+)</name>
        <dbReference type="ChEBI" id="CHEBI:57540"/>
    </ligand>
</feature>
<feature type="active site" description="Proton acceptor" evidence="9">
    <location>
        <position position="495"/>
    </location>
</feature>
<comment type="cofactor">
    <cofactor evidence="10">
        <name>FAD</name>
        <dbReference type="ChEBI" id="CHEBI:57692"/>
    </cofactor>
    <text evidence="10">Binds 1 FAD per subunit.</text>
</comment>
<dbReference type="GO" id="GO:0006749">
    <property type="term" value="P:glutathione metabolic process"/>
    <property type="evidence" value="ECO:0007669"/>
    <property type="project" value="TreeGrafter"/>
</dbReference>
<dbReference type="Gene3D" id="3.50.50.60">
    <property type="entry name" value="FAD/NAD(P)-binding domain"/>
    <property type="match status" value="1"/>
</dbReference>
<dbReference type="InterPro" id="IPR023753">
    <property type="entry name" value="FAD/NAD-binding_dom"/>
</dbReference>
<dbReference type="AlphaFoldDB" id="A0AA38LZY7"/>
<evidence type="ECO:0000313" key="15">
    <source>
        <dbReference type="EMBL" id="KAJ3616201.1"/>
    </source>
</evidence>
<reference evidence="15" key="1">
    <citation type="journal article" date="2023" name="G3 (Bethesda)">
        <title>Whole genome assemblies of Zophobas morio and Tenebrio molitor.</title>
        <authorList>
            <person name="Kaur S."/>
            <person name="Stinson S.A."/>
            <person name="diCenzo G.C."/>
        </authorList>
    </citation>
    <scope>NUCLEOTIDE SEQUENCE</scope>
    <source>
        <strain evidence="15">QUZm001</strain>
    </source>
</reference>
<dbReference type="PANTHER" id="PTHR42737">
    <property type="entry name" value="GLUTATHIONE REDUCTASE"/>
    <property type="match status" value="1"/>
</dbReference>
<dbReference type="Pfam" id="PF07992">
    <property type="entry name" value="Pyr_redox_2"/>
    <property type="match status" value="1"/>
</dbReference>
<dbReference type="GO" id="GO:0004362">
    <property type="term" value="F:glutathione-disulfide reductase (NADPH) activity"/>
    <property type="evidence" value="ECO:0007669"/>
    <property type="project" value="TreeGrafter"/>
</dbReference>
<evidence type="ECO:0000256" key="6">
    <source>
        <dbReference type="ARBA" id="ARBA00023002"/>
    </source>
</evidence>
<keyword evidence="6 12" id="KW-0560">Oxidoreductase</keyword>